<dbReference type="AlphaFoldDB" id="A0A165PEX1"/>
<feature type="compositionally biased region" description="Acidic residues" evidence="1">
    <location>
        <begin position="258"/>
        <end position="272"/>
    </location>
</feature>
<feature type="region of interest" description="Disordered" evidence="1">
    <location>
        <begin position="254"/>
        <end position="278"/>
    </location>
</feature>
<feature type="region of interest" description="Disordered" evidence="1">
    <location>
        <begin position="454"/>
        <end position="509"/>
    </location>
</feature>
<organism evidence="2 3">
    <name type="scientific">Neolentinus lepideus HHB14362 ss-1</name>
    <dbReference type="NCBI Taxonomy" id="1314782"/>
    <lineage>
        <taxon>Eukaryota</taxon>
        <taxon>Fungi</taxon>
        <taxon>Dikarya</taxon>
        <taxon>Basidiomycota</taxon>
        <taxon>Agaricomycotina</taxon>
        <taxon>Agaricomycetes</taxon>
        <taxon>Gloeophyllales</taxon>
        <taxon>Gloeophyllaceae</taxon>
        <taxon>Neolentinus</taxon>
    </lineage>
</organism>
<protein>
    <submittedName>
        <fullName evidence="2">Uncharacterized protein</fullName>
    </submittedName>
</protein>
<feature type="region of interest" description="Disordered" evidence="1">
    <location>
        <begin position="802"/>
        <end position="867"/>
    </location>
</feature>
<reference evidence="2 3" key="1">
    <citation type="journal article" date="2016" name="Mol. Biol. Evol.">
        <title>Comparative Genomics of Early-Diverging Mushroom-Forming Fungi Provides Insights into the Origins of Lignocellulose Decay Capabilities.</title>
        <authorList>
            <person name="Nagy L.G."/>
            <person name="Riley R."/>
            <person name="Tritt A."/>
            <person name="Adam C."/>
            <person name="Daum C."/>
            <person name="Floudas D."/>
            <person name="Sun H."/>
            <person name="Yadav J.S."/>
            <person name="Pangilinan J."/>
            <person name="Larsson K.H."/>
            <person name="Matsuura K."/>
            <person name="Barry K."/>
            <person name="Labutti K."/>
            <person name="Kuo R."/>
            <person name="Ohm R.A."/>
            <person name="Bhattacharya S.S."/>
            <person name="Shirouzu T."/>
            <person name="Yoshinaga Y."/>
            <person name="Martin F.M."/>
            <person name="Grigoriev I.V."/>
            <person name="Hibbett D.S."/>
        </authorList>
    </citation>
    <scope>NUCLEOTIDE SEQUENCE [LARGE SCALE GENOMIC DNA]</scope>
    <source>
        <strain evidence="2 3">HHB14362 ss-1</strain>
    </source>
</reference>
<gene>
    <name evidence="2" type="ORF">NEOLEDRAFT_1140115</name>
</gene>
<feature type="compositionally biased region" description="Polar residues" evidence="1">
    <location>
        <begin position="212"/>
        <end position="227"/>
    </location>
</feature>
<feature type="region of interest" description="Disordered" evidence="1">
    <location>
        <begin position="181"/>
        <end position="233"/>
    </location>
</feature>
<keyword evidence="3" id="KW-1185">Reference proteome</keyword>
<feature type="compositionally biased region" description="Basic and acidic residues" evidence="1">
    <location>
        <begin position="851"/>
        <end position="862"/>
    </location>
</feature>
<proteinExistence type="predicted"/>
<name>A0A165PEX1_9AGAM</name>
<evidence type="ECO:0000256" key="1">
    <source>
        <dbReference type="SAM" id="MobiDB-lite"/>
    </source>
</evidence>
<dbReference type="InParanoid" id="A0A165PEX1"/>
<feature type="compositionally biased region" description="Polar residues" evidence="1">
    <location>
        <begin position="802"/>
        <end position="823"/>
    </location>
</feature>
<feature type="compositionally biased region" description="Low complexity" evidence="1">
    <location>
        <begin position="474"/>
        <end position="484"/>
    </location>
</feature>
<sequence>MNFWRNSDHVTLHAVDSSMAWPDEAKSLTEQLKEPLPSWIYNGPHPFVSDHCMSLAAELQEQRPALLIDPVDTPFKGSCLDDTLRQCFDMGLRATALLRSVMLSECEMTQEPIPKISTFANLVRDLMLLQTPNLLPFEQVEYVLPRHPKFAHNPLFKFTRKTAIAPLILCHRPSKSCNGSALHFPSTPPDSTGSLSPRDLCSASADDPRGLQCSSSPSRDVSLSAGTPESILHPAEKSVPRRWEAWELAALDHACTEPESEPESEESDDDSSPGELEPSLNKHLLASASSSDRPVFPILCMAAREEIFGLIASSLYQRYAWRIKDPVVGLTYRHGSPMMQVVVGWLDDAEMSDRELPHVNIAFGNSVNYPVSLGIFNLCDPIGTLRLIAFLSSLRKHMEHFCSYTSDALATDSVIPVIWRSDFDLEEENDNESGDLDSGIAKWAEEVAVGISDSPGSGTVIRRTAMTENRPKTRSSTRSSTQSSDTKRLLTVSEEGGFTEPTPTRSHKAISLKSGRVSCSALARGSARTWGEDKEDHLLQWMADRMAILAAFFNEPNHEALKLYEKYTAFRWPEEWKTLEDMPIVDPLVENLKEELYLSYRAREEHVADGSASPADFIPSNSSIYTMVQSRLSVILYACQGARSRQESNEDHNIYEADTRRAWDVLLAGLFQSEDTFALPECMINLPKNINKEHEYSDTFHSTFHTYVSRQNRSNVNCLDAEIRSMSKELYYHIFNYTQKMPNFLKKWLSDGHKFSTDSKERGDKESLDGKCDQVCTLRLRDFYPPGVSELRKDHRFVLQADRSTQTDSSPPLSTAQPSQQQKPKSRTPDNHSNQTNVKMSPANLFGGPRNEARFAHSKDPDSELSQSLQQLKISSSNAVGTGTRHPKQEGTPKEFRSLYAPVLLTEYKKASEADAHVGINQARLYTVAGSKFLAHLGVYDFPVFGLVTDGALGAVSCTYTSPPEEESAPPTKAPLPETTLVTEGNARVFDISTPLGAFHFSTFLCILVKEHAPVLEERLNRVREEFQRRCHEKDPSLLWSMTLQLAPPEDFGV</sequence>
<dbReference type="EMBL" id="KV425613">
    <property type="protein sequence ID" value="KZT20942.1"/>
    <property type="molecule type" value="Genomic_DNA"/>
</dbReference>
<evidence type="ECO:0000313" key="3">
    <source>
        <dbReference type="Proteomes" id="UP000076761"/>
    </source>
</evidence>
<dbReference type="OrthoDB" id="2758165at2759"/>
<dbReference type="Proteomes" id="UP000076761">
    <property type="component" value="Unassembled WGS sequence"/>
</dbReference>
<evidence type="ECO:0000313" key="2">
    <source>
        <dbReference type="EMBL" id="KZT20942.1"/>
    </source>
</evidence>
<accession>A0A165PEX1</accession>